<sequence>MHTLARILAASESFRDQRDADADPPIEEIPLDPQITEGLFMVLYFLSERVEWVAMVMPLG</sequence>
<evidence type="ECO:0000313" key="1">
    <source>
        <dbReference type="EMBL" id="RDD81470.1"/>
    </source>
</evidence>
<proteinExistence type="predicted"/>
<dbReference type="Proteomes" id="UP000253782">
    <property type="component" value="Unassembled WGS sequence"/>
</dbReference>
<protein>
    <submittedName>
        <fullName evidence="1">Uncharacterized protein</fullName>
    </submittedName>
</protein>
<dbReference type="RefSeq" id="WP_114845342.1">
    <property type="nucleotide sequence ID" value="NZ_JBHSPE010000005.1"/>
</dbReference>
<dbReference type="EMBL" id="QQAH01000009">
    <property type="protein sequence ID" value="RDD81470.1"/>
    <property type="molecule type" value="Genomic_DNA"/>
</dbReference>
<reference evidence="1 2" key="1">
    <citation type="submission" date="2018-07" db="EMBL/GenBank/DDBJ databases">
        <title>Dyella tabacisoli L4-6T, whole genome shotgun sequence.</title>
        <authorList>
            <person name="Zhou X.-K."/>
            <person name="Li W.-J."/>
            <person name="Duan Y.-Q."/>
        </authorList>
    </citation>
    <scope>NUCLEOTIDE SEQUENCE [LARGE SCALE GENOMIC DNA]</scope>
    <source>
        <strain evidence="1 2">L4-6</strain>
    </source>
</reference>
<keyword evidence="2" id="KW-1185">Reference proteome</keyword>
<name>A0A369UPC5_9GAMM</name>
<comment type="caution">
    <text evidence="1">The sequence shown here is derived from an EMBL/GenBank/DDBJ whole genome shotgun (WGS) entry which is preliminary data.</text>
</comment>
<evidence type="ECO:0000313" key="2">
    <source>
        <dbReference type="Proteomes" id="UP000253782"/>
    </source>
</evidence>
<gene>
    <name evidence="1" type="ORF">DVJ77_09790</name>
</gene>
<dbReference type="AlphaFoldDB" id="A0A369UPC5"/>
<organism evidence="1 2">
    <name type="scientific">Dyella tabacisoli</name>
    <dbReference type="NCBI Taxonomy" id="2282381"/>
    <lineage>
        <taxon>Bacteria</taxon>
        <taxon>Pseudomonadati</taxon>
        <taxon>Pseudomonadota</taxon>
        <taxon>Gammaproteobacteria</taxon>
        <taxon>Lysobacterales</taxon>
        <taxon>Rhodanobacteraceae</taxon>
        <taxon>Dyella</taxon>
    </lineage>
</organism>
<dbReference type="OrthoDB" id="5956281at2"/>
<accession>A0A369UPC5</accession>